<keyword evidence="3 4" id="KW-0862">Zinc</keyword>
<evidence type="ECO:0000256" key="3">
    <source>
        <dbReference type="ARBA" id="ARBA00022833"/>
    </source>
</evidence>
<dbReference type="STRING" id="1745343.A0A2J6QPH0"/>
<keyword evidence="5" id="KW-0456">Lyase</keyword>
<name>A0A2J6QPH0_9HELO</name>
<keyword evidence="7" id="KW-1185">Reference proteome</keyword>
<dbReference type="SUPFAM" id="SSF53056">
    <property type="entry name" value="beta-carbonic anhydrase, cab"/>
    <property type="match status" value="1"/>
</dbReference>
<dbReference type="SMART" id="SM00947">
    <property type="entry name" value="Pro_CA"/>
    <property type="match status" value="1"/>
</dbReference>
<proteinExistence type="inferred from homology"/>
<dbReference type="InterPro" id="IPR036874">
    <property type="entry name" value="Carbonic_anhydrase_sf"/>
</dbReference>
<feature type="binding site" evidence="4">
    <location>
        <position position="95"/>
    </location>
    <ligand>
        <name>Zn(2+)</name>
        <dbReference type="ChEBI" id="CHEBI:29105"/>
    </ligand>
</feature>
<evidence type="ECO:0000256" key="4">
    <source>
        <dbReference type="PIRSR" id="PIRSR601765-1"/>
    </source>
</evidence>
<comment type="similarity">
    <text evidence="1 5">Belongs to the beta-class carbonic anhydrase family.</text>
</comment>
<dbReference type="PANTHER" id="PTHR43175:SF3">
    <property type="entry name" value="CARBON DISULFIDE HYDROLASE"/>
    <property type="match status" value="1"/>
</dbReference>
<feature type="binding site" evidence="4">
    <location>
        <position position="98"/>
    </location>
    <ligand>
        <name>Zn(2+)</name>
        <dbReference type="ChEBI" id="CHEBI:29105"/>
    </ligand>
</feature>
<comment type="catalytic activity">
    <reaction evidence="5">
        <text>hydrogencarbonate + H(+) = CO2 + H2O</text>
        <dbReference type="Rhea" id="RHEA:10748"/>
        <dbReference type="ChEBI" id="CHEBI:15377"/>
        <dbReference type="ChEBI" id="CHEBI:15378"/>
        <dbReference type="ChEBI" id="CHEBI:16526"/>
        <dbReference type="ChEBI" id="CHEBI:17544"/>
        <dbReference type="EC" id="4.2.1.1"/>
    </reaction>
</comment>
<comment type="function">
    <text evidence="5">Reversible hydration of carbon dioxide.</text>
</comment>
<feature type="binding site" evidence="4">
    <location>
        <position position="40"/>
    </location>
    <ligand>
        <name>Zn(2+)</name>
        <dbReference type="ChEBI" id="CHEBI:29105"/>
    </ligand>
</feature>
<protein>
    <recommendedName>
        <fullName evidence="5">Carbonic anhydrase</fullName>
        <ecNumber evidence="5">4.2.1.1</ecNumber>
    </recommendedName>
    <alternativeName>
        <fullName evidence="5">Carbonate dehydratase</fullName>
    </alternativeName>
</protein>
<evidence type="ECO:0000313" key="7">
    <source>
        <dbReference type="Proteomes" id="UP000235672"/>
    </source>
</evidence>
<dbReference type="Gene3D" id="3.40.1050.10">
    <property type="entry name" value="Carbonic anhydrase"/>
    <property type="match status" value="1"/>
</dbReference>
<dbReference type="Pfam" id="PF00484">
    <property type="entry name" value="Pro_CA"/>
    <property type="match status" value="1"/>
</dbReference>
<keyword evidence="2 4" id="KW-0479">Metal-binding</keyword>
<gene>
    <name evidence="6" type="ORF">NA56DRAFT_683621</name>
</gene>
<organism evidence="6 7">
    <name type="scientific">Hyaloscypha hepaticicola</name>
    <dbReference type="NCBI Taxonomy" id="2082293"/>
    <lineage>
        <taxon>Eukaryota</taxon>
        <taxon>Fungi</taxon>
        <taxon>Dikarya</taxon>
        <taxon>Ascomycota</taxon>
        <taxon>Pezizomycotina</taxon>
        <taxon>Leotiomycetes</taxon>
        <taxon>Helotiales</taxon>
        <taxon>Hyaloscyphaceae</taxon>
        <taxon>Hyaloscypha</taxon>
    </lineage>
</organism>
<dbReference type="OrthoDB" id="10248475at2759"/>
<dbReference type="Proteomes" id="UP000235672">
    <property type="component" value="Unassembled WGS sequence"/>
</dbReference>
<accession>A0A2J6QPH0</accession>
<dbReference type="AlphaFoldDB" id="A0A2J6QPH0"/>
<dbReference type="GO" id="GO:0004089">
    <property type="term" value="F:carbonate dehydratase activity"/>
    <property type="evidence" value="ECO:0007669"/>
    <property type="project" value="UniProtKB-UniRule"/>
</dbReference>
<dbReference type="EMBL" id="KZ613464">
    <property type="protein sequence ID" value="PMD28153.1"/>
    <property type="molecule type" value="Genomic_DNA"/>
</dbReference>
<evidence type="ECO:0000256" key="5">
    <source>
        <dbReference type="RuleBase" id="RU003956"/>
    </source>
</evidence>
<dbReference type="EC" id="4.2.1.1" evidence="5"/>
<evidence type="ECO:0000313" key="6">
    <source>
        <dbReference type="EMBL" id="PMD28153.1"/>
    </source>
</evidence>
<dbReference type="GO" id="GO:0008270">
    <property type="term" value="F:zinc ion binding"/>
    <property type="evidence" value="ECO:0007669"/>
    <property type="project" value="UniProtKB-UniRule"/>
</dbReference>
<comment type="cofactor">
    <cofactor evidence="4">
        <name>Zn(2+)</name>
        <dbReference type="ChEBI" id="CHEBI:29105"/>
    </cofactor>
    <text evidence="4">Binds 1 zinc ion per subunit.</text>
</comment>
<dbReference type="InterPro" id="IPR001765">
    <property type="entry name" value="Carbonic_anhydrase"/>
</dbReference>
<dbReference type="PANTHER" id="PTHR43175">
    <property type="entry name" value="CARBONIC ANHYDRASE"/>
    <property type="match status" value="1"/>
</dbReference>
<evidence type="ECO:0000256" key="1">
    <source>
        <dbReference type="ARBA" id="ARBA00006217"/>
    </source>
</evidence>
<sequence>MATTWDELLERNKKYAETEHKPQPYLSEGPSLPPFIIFSCIDIRVPVERFLNIQTEEAFIVRNAGGRVKNSINDLLFLDTFTQGKGLTTVIVIHHTDCGYTHNTDEGIKDGLKARVPNHAHEIRQLEFNCIGTPEKLEESVREDLRYLKTHHLVRRELADNAKGYVWDIKTGKLSPIGYEG</sequence>
<evidence type="ECO:0000256" key="2">
    <source>
        <dbReference type="ARBA" id="ARBA00022723"/>
    </source>
</evidence>
<reference evidence="6 7" key="1">
    <citation type="submission" date="2016-05" db="EMBL/GenBank/DDBJ databases">
        <title>A degradative enzymes factory behind the ericoid mycorrhizal symbiosis.</title>
        <authorList>
            <consortium name="DOE Joint Genome Institute"/>
            <person name="Martino E."/>
            <person name="Morin E."/>
            <person name="Grelet G."/>
            <person name="Kuo A."/>
            <person name="Kohler A."/>
            <person name="Daghino S."/>
            <person name="Barry K."/>
            <person name="Choi C."/>
            <person name="Cichocki N."/>
            <person name="Clum A."/>
            <person name="Copeland A."/>
            <person name="Hainaut M."/>
            <person name="Haridas S."/>
            <person name="Labutti K."/>
            <person name="Lindquist E."/>
            <person name="Lipzen A."/>
            <person name="Khouja H.-R."/>
            <person name="Murat C."/>
            <person name="Ohm R."/>
            <person name="Olson A."/>
            <person name="Spatafora J."/>
            <person name="Veneault-Fourrey C."/>
            <person name="Henrissat B."/>
            <person name="Grigoriev I."/>
            <person name="Martin F."/>
            <person name="Perotto S."/>
        </authorList>
    </citation>
    <scope>NUCLEOTIDE SEQUENCE [LARGE SCALE GENOMIC DNA]</scope>
    <source>
        <strain evidence="6 7">UAMH 7357</strain>
    </source>
</reference>
<feature type="binding site" evidence="4">
    <location>
        <position position="42"/>
    </location>
    <ligand>
        <name>Zn(2+)</name>
        <dbReference type="ChEBI" id="CHEBI:29105"/>
    </ligand>
</feature>